<organism evidence="1 2">
    <name type="scientific">Caenorhabditis angaria</name>
    <dbReference type="NCBI Taxonomy" id="860376"/>
    <lineage>
        <taxon>Eukaryota</taxon>
        <taxon>Metazoa</taxon>
        <taxon>Ecdysozoa</taxon>
        <taxon>Nematoda</taxon>
        <taxon>Chromadorea</taxon>
        <taxon>Rhabditida</taxon>
        <taxon>Rhabditina</taxon>
        <taxon>Rhabditomorpha</taxon>
        <taxon>Rhabditoidea</taxon>
        <taxon>Rhabditidae</taxon>
        <taxon>Peloderinae</taxon>
        <taxon>Caenorhabditis</taxon>
    </lineage>
</organism>
<evidence type="ECO:0000313" key="1">
    <source>
        <dbReference type="EMBL" id="CAI5448161.1"/>
    </source>
</evidence>
<evidence type="ECO:0008006" key="3">
    <source>
        <dbReference type="Google" id="ProtNLM"/>
    </source>
</evidence>
<dbReference type="Proteomes" id="UP001152747">
    <property type="component" value="Unassembled WGS sequence"/>
</dbReference>
<accession>A0A9P1INB4</accession>
<reference evidence="1" key="1">
    <citation type="submission" date="2022-11" db="EMBL/GenBank/DDBJ databases">
        <authorList>
            <person name="Kikuchi T."/>
        </authorList>
    </citation>
    <scope>NUCLEOTIDE SEQUENCE</scope>
    <source>
        <strain evidence="1">PS1010</strain>
    </source>
</reference>
<proteinExistence type="predicted"/>
<keyword evidence="2" id="KW-1185">Reference proteome</keyword>
<comment type="caution">
    <text evidence="1">The sequence shown here is derived from an EMBL/GenBank/DDBJ whole genome shotgun (WGS) entry which is preliminary data.</text>
</comment>
<name>A0A9P1INB4_9PELO</name>
<dbReference type="AlphaFoldDB" id="A0A9P1INB4"/>
<dbReference type="OrthoDB" id="5831839at2759"/>
<protein>
    <recommendedName>
        <fullName evidence="3">RING-type domain-containing protein</fullName>
    </recommendedName>
</protein>
<evidence type="ECO:0000313" key="2">
    <source>
        <dbReference type="Proteomes" id="UP001152747"/>
    </source>
</evidence>
<sequence>MSVSYATIESEIISEEPSCQDILGKANEQLASLLSDNTIHPVIAICDGPCQSALPSNKLITLGRCEHYLCFSCFGKVLNTDGSFGCNSSYCYYQDETSTIITTYANDYTSIDGSTCSAENDYDDYPGQNEMVVVKLVLIERNPYNATLRVHNEIEVPSRLNTREIIEILLEDKKRDSKTLLKVGKLYYLHGGSGRLRKLKDFASLNLFDIPQVKNSVFFVLDTIGHLNNQPVKISFE</sequence>
<gene>
    <name evidence="1" type="ORF">CAMP_LOCUS10798</name>
</gene>
<dbReference type="PANTHER" id="PTHR31430">
    <property type="entry name" value="PROTEIN CBG22332-RELATED"/>
    <property type="match status" value="1"/>
</dbReference>
<dbReference type="EMBL" id="CANHGI010000004">
    <property type="protein sequence ID" value="CAI5448161.1"/>
    <property type="molecule type" value="Genomic_DNA"/>
</dbReference>